<proteinExistence type="predicted"/>
<organism evidence="3 4">
    <name type="scientific">Acetobacter senegalensis</name>
    <dbReference type="NCBI Taxonomy" id="446692"/>
    <lineage>
        <taxon>Bacteria</taxon>
        <taxon>Pseudomonadati</taxon>
        <taxon>Pseudomonadota</taxon>
        <taxon>Alphaproteobacteria</taxon>
        <taxon>Acetobacterales</taxon>
        <taxon>Acetobacteraceae</taxon>
        <taxon>Acetobacter</taxon>
    </lineage>
</organism>
<feature type="transmembrane region" description="Helical" evidence="2">
    <location>
        <begin position="461"/>
        <end position="487"/>
    </location>
</feature>
<feature type="transmembrane region" description="Helical" evidence="2">
    <location>
        <begin position="16"/>
        <end position="38"/>
    </location>
</feature>
<sequence>MKIRGDIVRTYRDVHSWVGIIAGLFLFVAFYAGAITMFEQPLQEWASAANPPPVATPFERLPALMEKLFAAHPEAARNYSITLPAATPGQGQLSWSIAKPGAHGHGPATQVSLNDQGDLVMVQDQPSGAARFVDVLHQQVGLPFPHTLSMFLMGTVALLYAVALVSGVIAFLPGLAKNLFAVSIGRNSKKMWLDMHNLLGVFSLPFHLIMALTSVVFAFHEPIFATQQLLLGGSSAHQHMQGGPRHGGGHGRGGVAHGGHGPAGMEHGGQAPVAVQPAGEHQGPSDHVSATGHDGAPLPQREGSPDPAQGNDQKNAAAPRTPLPPQQIVAALAAQAPGFVPDSLTYTQRPGAGVALNVAGHDPRYSMRGPVSGFAGVDPYTGKIISADYLPGHQGAGFSIITTFFALHFGSFGGVAVRWGYVVLGLGGAFLFYTGNRLWIASRQKQERKTGLVEETRGTRFLACLTSGCTLGCVAGISAIFCAVPFLPHGGTYPVVMGLYYAVFCLFVAAAFLLGSQRCDRILLVGAGVLTALVPVAASFGRQQGDWLSPVNQAVGLTSVLVGVFLLVCAFRKIRVSSQRRLSA</sequence>
<name>A0A0U5ETI6_9PROT</name>
<keyword evidence="2" id="KW-0812">Transmembrane</keyword>
<feature type="transmembrane region" description="Helical" evidence="2">
    <location>
        <begin position="197"/>
        <end position="219"/>
    </location>
</feature>
<dbReference type="EMBL" id="LN606600">
    <property type="protein sequence ID" value="CEF40246.1"/>
    <property type="molecule type" value="Genomic_DNA"/>
</dbReference>
<dbReference type="PANTHER" id="PTHR34219">
    <property type="entry name" value="IRON-REGULATED INNER MEMBRANE PROTEIN-RELATED"/>
    <property type="match status" value="1"/>
</dbReference>
<dbReference type="KEGG" id="asz:ASN_844"/>
<dbReference type="InterPro" id="IPR005625">
    <property type="entry name" value="PepSY-ass_TM"/>
</dbReference>
<feature type="transmembrane region" description="Helical" evidence="2">
    <location>
        <begin position="419"/>
        <end position="440"/>
    </location>
</feature>
<feature type="transmembrane region" description="Helical" evidence="2">
    <location>
        <begin position="522"/>
        <end position="541"/>
    </location>
</feature>
<evidence type="ECO:0000313" key="4">
    <source>
        <dbReference type="Proteomes" id="UP000056109"/>
    </source>
</evidence>
<feature type="region of interest" description="Disordered" evidence="1">
    <location>
        <begin position="235"/>
        <end position="321"/>
    </location>
</feature>
<dbReference type="PANTHER" id="PTHR34219:SF9">
    <property type="entry name" value="IRON-REGULATED INNER MEMBRANE PROTEIN"/>
    <property type="match status" value="1"/>
</dbReference>
<keyword evidence="2" id="KW-1133">Transmembrane helix</keyword>
<dbReference type="Pfam" id="PF03929">
    <property type="entry name" value="PepSY_TM"/>
    <property type="match status" value="1"/>
</dbReference>
<feature type="compositionally biased region" description="Gly residues" evidence="1">
    <location>
        <begin position="244"/>
        <end position="262"/>
    </location>
</feature>
<evidence type="ECO:0000256" key="1">
    <source>
        <dbReference type="SAM" id="MobiDB-lite"/>
    </source>
</evidence>
<dbReference type="GeneID" id="34781991"/>
<reference evidence="4" key="1">
    <citation type="submission" date="2014-09" db="EMBL/GenBank/DDBJ databases">
        <authorList>
            <person name="Illeghems K.G."/>
        </authorList>
    </citation>
    <scope>NUCLEOTIDE SEQUENCE [LARGE SCALE GENOMIC DNA]</scope>
    <source>
        <strain evidence="4">108B</strain>
    </source>
</reference>
<keyword evidence="4" id="KW-1185">Reference proteome</keyword>
<evidence type="ECO:0000256" key="2">
    <source>
        <dbReference type="SAM" id="Phobius"/>
    </source>
</evidence>
<feature type="transmembrane region" description="Helical" evidence="2">
    <location>
        <begin position="553"/>
        <end position="571"/>
    </location>
</feature>
<dbReference type="Proteomes" id="UP000056109">
    <property type="component" value="Chromosome I"/>
</dbReference>
<evidence type="ECO:0000313" key="3">
    <source>
        <dbReference type="EMBL" id="CEF40246.1"/>
    </source>
</evidence>
<gene>
    <name evidence="3" type="ORF">ASN_844</name>
</gene>
<dbReference type="RefSeq" id="WP_058987223.1">
    <property type="nucleotide sequence ID" value="NZ_LN606600.1"/>
</dbReference>
<dbReference type="AlphaFoldDB" id="A0A0U5ETI6"/>
<feature type="transmembrane region" description="Helical" evidence="2">
    <location>
        <begin position="151"/>
        <end position="176"/>
    </location>
</feature>
<feature type="transmembrane region" description="Helical" evidence="2">
    <location>
        <begin position="493"/>
        <end position="515"/>
    </location>
</feature>
<protein>
    <submittedName>
        <fullName evidence="3">PepSY-associated TM helix domain protein</fullName>
    </submittedName>
</protein>
<accession>A0A0U5ETI6</accession>
<keyword evidence="2" id="KW-0472">Membrane</keyword>
<dbReference type="PATRIC" id="fig|446692.3.peg.832"/>